<dbReference type="InterPro" id="IPR002110">
    <property type="entry name" value="Ankyrin_rpt"/>
</dbReference>
<organism evidence="4 5">
    <name type="scientific">Cloeon dipterum</name>
    <dbReference type="NCBI Taxonomy" id="197152"/>
    <lineage>
        <taxon>Eukaryota</taxon>
        <taxon>Metazoa</taxon>
        <taxon>Ecdysozoa</taxon>
        <taxon>Arthropoda</taxon>
        <taxon>Hexapoda</taxon>
        <taxon>Insecta</taxon>
        <taxon>Pterygota</taxon>
        <taxon>Palaeoptera</taxon>
        <taxon>Ephemeroptera</taxon>
        <taxon>Pisciforma</taxon>
        <taxon>Baetidae</taxon>
        <taxon>Cloeon</taxon>
    </lineage>
</organism>
<dbReference type="Gene3D" id="1.25.40.20">
    <property type="entry name" value="Ankyrin repeat-containing domain"/>
    <property type="match status" value="1"/>
</dbReference>
<comment type="caution">
    <text evidence="4">The sequence shown here is derived from an EMBL/GenBank/DDBJ whole genome shotgun (WGS) entry which is preliminary data.</text>
</comment>
<gene>
    <name evidence="4" type="ORF">CLODIP_2_CD05610</name>
</gene>
<sequence>MAKPPAKNEDYDDLFRACAERKLEKVKQLMTSRTFDIEKRNIKDETLLLVATMRDHVDVMQFLLENGADIEGKCTNYQQTPLLAAAYFSNLQTFQFLESRGANIDAVDNMNGDAFMRAVDSSNLELMKYLVSTGKFNLERRNSNGKTPWIKAAAKTSIEVKKYLVELGANIHATDKYNLGAMTLAARRSDVANCKYLLEIGVSHKVLSYDRETPLHHACYCNNLDTARFLLENGLVDVNAKTKRGLTALDIAWRKHNTDLKTLLLRFGAK</sequence>
<dbReference type="Pfam" id="PF12796">
    <property type="entry name" value="Ank_2"/>
    <property type="match status" value="2"/>
</dbReference>
<keyword evidence="5" id="KW-1185">Reference proteome</keyword>
<feature type="repeat" description="ANK" evidence="3">
    <location>
        <begin position="77"/>
        <end position="109"/>
    </location>
</feature>
<reference evidence="4 5" key="1">
    <citation type="submission" date="2020-04" db="EMBL/GenBank/DDBJ databases">
        <authorList>
            <person name="Alioto T."/>
            <person name="Alioto T."/>
            <person name="Gomez Garrido J."/>
        </authorList>
    </citation>
    <scope>NUCLEOTIDE SEQUENCE [LARGE SCALE GENOMIC DNA]</scope>
</reference>
<dbReference type="PANTHER" id="PTHR24198:SF165">
    <property type="entry name" value="ANKYRIN REPEAT-CONTAINING PROTEIN-RELATED"/>
    <property type="match status" value="1"/>
</dbReference>
<evidence type="ECO:0000313" key="5">
    <source>
        <dbReference type="Proteomes" id="UP000494165"/>
    </source>
</evidence>
<dbReference type="InterPro" id="IPR036770">
    <property type="entry name" value="Ankyrin_rpt-contain_sf"/>
</dbReference>
<keyword evidence="1" id="KW-0677">Repeat</keyword>
<feature type="repeat" description="ANK" evidence="3">
    <location>
        <begin position="144"/>
        <end position="176"/>
    </location>
</feature>
<dbReference type="AlphaFoldDB" id="A0A8S1E7R3"/>
<feature type="repeat" description="ANK" evidence="3">
    <location>
        <begin position="210"/>
        <end position="234"/>
    </location>
</feature>
<protein>
    <submittedName>
        <fullName evidence="4">Uncharacterized protein</fullName>
    </submittedName>
</protein>
<dbReference type="EMBL" id="CADEPI010000903">
    <property type="protein sequence ID" value="CAB3388780.1"/>
    <property type="molecule type" value="Genomic_DNA"/>
</dbReference>
<dbReference type="PROSITE" id="PS50088">
    <property type="entry name" value="ANK_REPEAT"/>
    <property type="match status" value="4"/>
</dbReference>
<evidence type="ECO:0000256" key="2">
    <source>
        <dbReference type="ARBA" id="ARBA00023043"/>
    </source>
</evidence>
<dbReference type="PROSITE" id="PS50297">
    <property type="entry name" value="ANK_REP_REGION"/>
    <property type="match status" value="3"/>
</dbReference>
<dbReference type="Proteomes" id="UP000494165">
    <property type="component" value="Unassembled WGS sequence"/>
</dbReference>
<dbReference type="OrthoDB" id="194358at2759"/>
<name>A0A8S1E7R3_9INSE</name>
<dbReference type="PANTHER" id="PTHR24198">
    <property type="entry name" value="ANKYRIN REPEAT AND PROTEIN KINASE DOMAIN-CONTAINING PROTEIN"/>
    <property type="match status" value="1"/>
</dbReference>
<feature type="repeat" description="ANK" evidence="3">
    <location>
        <begin position="43"/>
        <end position="75"/>
    </location>
</feature>
<accession>A0A8S1E7R3</accession>
<dbReference type="SUPFAM" id="SSF48403">
    <property type="entry name" value="Ankyrin repeat"/>
    <property type="match status" value="1"/>
</dbReference>
<dbReference type="SMART" id="SM00248">
    <property type="entry name" value="ANK"/>
    <property type="match status" value="7"/>
</dbReference>
<keyword evidence="2 3" id="KW-0040">ANK repeat</keyword>
<evidence type="ECO:0000313" key="4">
    <source>
        <dbReference type="EMBL" id="CAB3388780.1"/>
    </source>
</evidence>
<evidence type="ECO:0000256" key="1">
    <source>
        <dbReference type="ARBA" id="ARBA00022737"/>
    </source>
</evidence>
<proteinExistence type="predicted"/>
<evidence type="ECO:0000256" key="3">
    <source>
        <dbReference type="PROSITE-ProRule" id="PRU00023"/>
    </source>
</evidence>